<proteinExistence type="inferred from homology"/>
<dbReference type="InterPro" id="IPR006311">
    <property type="entry name" value="TAT_signal"/>
</dbReference>
<keyword evidence="2" id="KW-0732">Signal</keyword>
<dbReference type="GO" id="GO:0016787">
    <property type="term" value="F:hydrolase activity"/>
    <property type="evidence" value="ECO:0007669"/>
    <property type="project" value="UniProtKB-KW"/>
</dbReference>
<name>A0A3L7AEU5_9MICO</name>
<dbReference type="SUPFAM" id="SSF53474">
    <property type="entry name" value="alpha/beta-Hydrolases"/>
    <property type="match status" value="1"/>
</dbReference>
<dbReference type="AlphaFoldDB" id="A0A3L7AEU5"/>
<dbReference type="EMBL" id="RCUY01000016">
    <property type="protein sequence ID" value="RLP78909.1"/>
    <property type="molecule type" value="Genomic_DNA"/>
</dbReference>
<dbReference type="Pfam" id="PF08386">
    <property type="entry name" value="Abhydrolase_4"/>
    <property type="match status" value="1"/>
</dbReference>
<comment type="caution">
    <text evidence="5">The sequence shown here is derived from an EMBL/GenBank/DDBJ whole genome shotgun (WGS) entry which is preliminary data.</text>
</comment>
<feature type="domain" description="Peptidase S33 tripeptidyl aminopeptidase-like C-terminal" evidence="4">
    <location>
        <begin position="416"/>
        <end position="517"/>
    </location>
</feature>
<protein>
    <submittedName>
        <fullName evidence="5">Alpha/beta hydrolase</fullName>
    </submittedName>
</protein>
<evidence type="ECO:0000256" key="1">
    <source>
        <dbReference type="ARBA" id="ARBA00010088"/>
    </source>
</evidence>
<evidence type="ECO:0000256" key="2">
    <source>
        <dbReference type="ARBA" id="ARBA00022729"/>
    </source>
</evidence>
<gene>
    <name evidence="5" type="ORF">D9V34_17035</name>
</gene>
<evidence type="ECO:0000256" key="3">
    <source>
        <dbReference type="ARBA" id="ARBA00022801"/>
    </source>
</evidence>
<dbReference type="InterPro" id="IPR051601">
    <property type="entry name" value="Serine_prot/Carboxylest_S33"/>
</dbReference>
<dbReference type="Proteomes" id="UP000269438">
    <property type="component" value="Unassembled WGS sequence"/>
</dbReference>
<reference evidence="5 6" key="1">
    <citation type="submission" date="2018-10" db="EMBL/GenBank/DDBJ databases">
        <authorList>
            <person name="Li J."/>
        </authorList>
    </citation>
    <scope>NUCLEOTIDE SEQUENCE [LARGE SCALE GENOMIC DNA]</scope>
    <source>
        <strain evidence="5 6">JCM 11654</strain>
    </source>
</reference>
<comment type="similarity">
    <text evidence="1">Belongs to the peptidase S33 family.</text>
</comment>
<dbReference type="PANTHER" id="PTHR43248">
    <property type="entry name" value="2-SUCCINYL-6-HYDROXY-2,4-CYCLOHEXADIENE-1-CARBOXYLATE SYNTHASE"/>
    <property type="match status" value="1"/>
</dbReference>
<keyword evidence="6" id="KW-1185">Reference proteome</keyword>
<evidence type="ECO:0000313" key="5">
    <source>
        <dbReference type="EMBL" id="RLP78909.1"/>
    </source>
</evidence>
<accession>A0A3L7AEU5</accession>
<dbReference type="PROSITE" id="PS51318">
    <property type="entry name" value="TAT"/>
    <property type="match status" value="1"/>
</dbReference>
<sequence>MPQPNQTRRRVLGALALVVSAGLTLTGCVTAFLPSPAGQSAPSPLPATEVAENLRPFYGQEVSWRACGSKLTCADIKTPMNWEDPGAGDLTLSLVRAAASGSDRIGSLLVNPGGPGGSGVELVKDSLDFAVDKTLQSRFDVIGFDPRGVGKSSPVKCLSDQDTDKFLFDTTQPRPGQDGWLEAARTQARDYGEACKKNTGAELEFVTTVNSARDMDLIRSLVGDPKLNYLGYSYGTFLGATYAQLYPKNTGRLVLDGAIDPAVSSTEVSATQAAGFESALRAYLADCLTGSKCPFRGDVESAMTTISNLLESVDASPLTGKDGRKVGSSTLMTAIIFPLYSPNNWSALSDLFTSVMAGDADYALYLADMYFDRDASGKYTSNSNDAFNAYNCRDYPSNDDPAVMEQEAAKIEARAPIFGKYMSYGDVLCANWPYPDGAERGPIHAPGSPDILVIGTTNDPATPYAWAQSLAKQLDKGHLVTYKGEGHTAYNKGSQCINTTVDDFFITGKVPSSDPQCS</sequence>
<keyword evidence="3 5" id="KW-0378">Hydrolase</keyword>
<dbReference type="InterPro" id="IPR029058">
    <property type="entry name" value="AB_hydrolase_fold"/>
</dbReference>
<dbReference type="PANTHER" id="PTHR43248:SF29">
    <property type="entry name" value="TRIPEPTIDYL AMINOPEPTIDASE"/>
    <property type="match status" value="1"/>
</dbReference>
<dbReference type="RefSeq" id="WP_121689658.1">
    <property type="nucleotide sequence ID" value="NZ_RCUY01000016.1"/>
</dbReference>
<evidence type="ECO:0000259" key="4">
    <source>
        <dbReference type="Pfam" id="PF08386"/>
    </source>
</evidence>
<evidence type="ECO:0000313" key="6">
    <source>
        <dbReference type="Proteomes" id="UP000269438"/>
    </source>
</evidence>
<dbReference type="OrthoDB" id="3252468at2"/>
<organism evidence="5 6">
    <name type="scientific">Mycetocola lacteus</name>
    <dbReference type="NCBI Taxonomy" id="76637"/>
    <lineage>
        <taxon>Bacteria</taxon>
        <taxon>Bacillati</taxon>
        <taxon>Actinomycetota</taxon>
        <taxon>Actinomycetes</taxon>
        <taxon>Micrococcales</taxon>
        <taxon>Microbacteriaceae</taxon>
        <taxon>Mycetocola</taxon>
    </lineage>
</organism>
<dbReference type="InterPro" id="IPR013595">
    <property type="entry name" value="Pept_S33_TAP-like_C"/>
</dbReference>
<dbReference type="Gene3D" id="3.40.50.1820">
    <property type="entry name" value="alpha/beta hydrolase"/>
    <property type="match status" value="1"/>
</dbReference>